<comment type="caution">
    <text evidence="9">The sequence shown here is derived from an EMBL/GenBank/DDBJ whole genome shotgun (WGS) entry which is preliminary data.</text>
</comment>
<dbReference type="SMART" id="SM00479">
    <property type="entry name" value="EXOIII"/>
    <property type="match status" value="1"/>
</dbReference>
<evidence type="ECO:0000313" key="10">
    <source>
        <dbReference type="Proteomes" id="UP000278746"/>
    </source>
</evidence>
<evidence type="ECO:0000256" key="5">
    <source>
        <dbReference type="ARBA" id="ARBA00022840"/>
    </source>
</evidence>
<dbReference type="InterPro" id="IPR027417">
    <property type="entry name" value="P-loop_NTPase"/>
</dbReference>
<dbReference type="NCBIfam" id="TIGR01407">
    <property type="entry name" value="dinG_rel"/>
    <property type="match status" value="1"/>
</dbReference>
<feature type="domain" description="Helicase ATP-binding" evidence="8">
    <location>
        <begin position="251"/>
        <end position="528"/>
    </location>
</feature>
<dbReference type="GO" id="GO:0003677">
    <property type="term" value="F:DNA binding"/>
    <property type="evidence" value="ECO:0007669"/>
    <property type="project" value="InterPro"/>
</dbReference>
<dbReference type="InterPro" id="IPR012337">
    <property type="entry name" value="RNaseH-like_sf"/>
</dbReference>
<dbReference type="CDD" id="cd06127">
    <property type="entry name" value="DEDDh"/>
    <property type="match status" value="1"/>
</dbReference>
<evidence type="ECO:0000259" key="8">
    <source>
        <dbReference type="PROSITE" id="PS51193"/>
    </source>
</evidence>
<gene>
    <name evidence="6 7 9" type="primary">dinG</name>
    <name evidence="9" type="ORF">EBO34_04280</name>
</gene>
<dbReference type="InterPro" id="IPR013520">
    <property type="entry name" value="Ribonucl_H"/>
</dbReference>
<dbReference type="InterPro" id="IPR014013">
    <property type="entry name" value="Helic_SF1/SF2_ATP-bd_DinG/Rad3"/>
</dbReference>
<dbReference type="GO" id="GO:0003678">
    <property type="term" value="F:DNA helicase activity"/>
    <property type="evidence" value="ECO:0007669"/>
    <property type="project" value="TreeGrafter"/>
</dbReference>
<feature type="binding site" evidence="6">
    <location>
        <begin position="286"/>
        <end position="293"/>
    </location>
    <ligand>
        <name>ATP</name>
        <dbReference type="ChEBI" id="CHEBI:30616"/>
    </ligand>
</feature>
<dbReference type="GO" id="GO:0006260">
    <property type="term" value="P:DNA replication"/>
    <property type="evidence" value="ECO:0007669"/>
    <property type="project" value="InterPro"/>
</dbReference>
<dbReference type="InterPro" id="IPR006310">
    <property type="entry name" value="DinG"/>
</dbReference>
<sequence length="935" mass="105909">MERFVVLDVETTGVSYKRGDRIIQLAFVVMEGAAVIERYMSYVNPGKPIPSFIQSLTNIDDEMVREAPNFSEIAPDLLKNLDGAFFVAHNVNFDLTFVNDELEACGYEPFSGPVLDTVELSRLLYPTADGFKLTQLSEEFDLAHTTPHRADSDAEATAMLLTDLLNKFESLPLITLQQIKKISLSFRSDVKPLLNHWISNKERTINHSEPDIDVYRGIALSNRRFQEGAVTREKREASFDQVRKVMINEEKMSGTMKDYEDRPGQVKMMNAIYEAFTTRQHGLIEAGTGTGKSLAYLLPAACYAIESGKPVVVATYTVQLQEQLLKKDVPVLNNIMPCPVNAALIKGRDHYISLQKFEAILAEDPYENPDRNLTKGQILVWLTETITGDVEELNLSSSGKRFWNEISAGREDEGSHAWYPYCFYHHARNKARKADLIITNHALILSDLQEDRGILPSYRQLIIDEGHHFEQAASNQLGSRLDYVSFSQLFNEAGSVDGGGILSNISRTLFDEEVSEVLKETELTVKEAKAEISELFLFLHGWAFKQKKKQNERGRITVTFDSESDSFSGIREAAARSVYICENTLKVLMKLAGMLESKKENEELSEKKNQSFKVIFQSLGKMIDRLYEAKDTLSELLLECEENTVYWMEAETRGPRQTVILEARPVDVSALLADDLFTRKDSVVLTSATLTVNNKFDYVMKNLGLDDFPVISMVIESPFIWKDQARLMIPNDVPLLNKVDERTYIETIVLHLYRLSQVTQGKMLVLFTSYDMLKKSHELLKDILDDDFMLVSQGINGGSRTKLTKSFQQFDKAIMLGTSSFWEGVDIPGEDLTLLVMARLPFTSPDEPIYKAKAEKLDERGKSSFMSLAIPQAVIRFKQGFGRLIRKKSDRGAVIVLDRRLNTTRYGKLFVKSLPDVEIVEGSIGELEEDLKKWL</sequence>
<dbReference type="Proteomes" id="UP000278746">
    <property type="component" value="Unassembled WGS sequence"/>
</dbReference>
<evidence type="ECO:0000256" key="2">
    <source>
        <dbReference type="ARBA" id="ARBA00022741"/>
    </source>
</evidence>
<dbReference type="Pfam" id="PF13307">
    <property type="entry name" value="Helicase_C_2"/>
    <property type="match status" value="1"/>
</dbReference>
<dbReference type="RefSeq" id="WP_122896697.1">
    <property type="nucleotide sequence ID" value="NZ_RHIB01000001.1"/>
</dbReference>
<accession>A0A3M7TXL9</accession>
<evidence type="ECO:0000256" key="6">
    <source>
        <dbReference type="HAMAP-Rule" id="MF_02206"/>
    </source>
</evidence>
<comment type="function">
    <text evidence="6 7">3'-5' exonuclease.</text>
</comment>
<dbReference type="AlphaFoldDB" id="A0A3M7TXL9"/>
<dbReference type="EC" id="3.1.-.-" evidence="6 7"/>
<dbReference type="GO" id="GO:0016818">
    <property type="term" value="F:hydrolase activity, acting on acid anhydrides, in phosphorus-containing anhydrides"/>
    <property type="evidence" value="ECO:0007669"/>
    <property type="project" value="InterPro"/>
</dbReference>
<dbReference type="SUPFAM" id="SSF53098">
    <property type="entry name" value="Ribonuclease H-like"/>
    <property type="match status" value="1"/>
</dbReference>
<dbReference type="FunFam" id="3.40.50.300:FF:000437">
    <property type="entry name" value="ATP-dependent DNA helicase DinG"/>
    <property type="match status" value="1"/>
</dbReference>
<keyword evidence="5 6" id="KW-0067">ATP-binding</keyword>
<dbReference type="InterPro" id="IPR045028">
    <property type="entry name" value="DinG/Rad3-like"/>
</dbReference>
<dbReference type="PANTHER" id="PTHR11472:SF34">
    <property type="entry name" value="REGULATOR OF TELOMERE ELONGATION HELICASE 1"/>
    <property type="match status" value="1"/>
</dbReference>
<keyword evidence="10" id="KW-1185">Reference proteome</keyword>
<dbReference type="Pfam" id="PF00929">
    <property type="entry name" value="RNase_T"/>
    <property type="match status" value="1"/>
</dbReference>
<dbReference type="SMART" id="SM00487">
    <property type="entry name" value="DEXDc"/>
    <property type="match status" value="1"/>
</dbReference>
<dbReference type="HAMAP" id="MF_02206">
    <property type="entry name" value="DinG_exonucl"/>
    <property type="match status" value="1"/>
</dbReference>
<proteinExistence type="inferred from homology"/>
<dbReference type="SUPFAM" id="SSF52540">
    <property type="entry name" value="P-loop containing nucleoside triphosphate hydrolases"/>
    <property type="match status" value="1"/>
</dbReference>
<dbReference type="InterPro" id="IPR006054">
    <property type="entry name" value="DnaQ"/>
</dbReference>
<keyword evidence="1 6" id="KW-0540">Nuclease</keyword>
<dbReference type="InterPro" id="IPR036397">
    <property type="entry name" value="RNaseH_sf"/>
</dbReference>
<dbReference type="EMBL" id="RHIB01000001">
    <property type="protein sequence ID" value="RNA69175.1"/>
    <property type="molecule type" value="Genomic_DNA"/>
</dbReference>
<comment type="caution">
    <text evidence="6">Lacks conserved residue(s) required for the propagation of feature annotation.</text>
</comment>
<dbReference type="GO" id="GO:0003887">
    <property type="term" value="F:DNA-directed DNA polymerase activity"/>
    <property type="evidence" value="ECO:0007669"/>
    <property type="project" value="InterPro"/>
</dbReference>
<keyword evidence="9" id="KW-0347">Helicase</keyword>
<dbReference type="InterPro" id="IPR006935">
    <property type="entry name" value="Helicase/UvrB_N"/>
</dbReference>
<dbReference type="OrthoDB" id="9803913at2"/>
<comment type="similarity">
    <text evidence="6 7">Belongs to the helicase family. DinG subfamily. Type 2 sub-subfamily.</text>
</comment>
<evidence type="ECO:0000313" key="9">
    <source>
        <dbReference type="EMBL" id="RNA69175.1"/>
    </source>
</evidence>
<evidence type="ECO:0000256" key="7">
    <source>
        <dbReference type="RuleBase" id="RU364106"/>
    </source>
</evidence>
<keyword evidence="4 6" id="KW-0269">Exonuclease</keyword>
<dbReference type="FunFam" id="3.30.420.10:FF:000045">
    <property type="entry name" value="3'-5' exonuclease DinG"/>
    <property type="match status" value="1"/>
</dbReference>
<dbReference type="PROSITE" id="PS51193">
    <property type="entry name" value="HELICASE_ATP_BIND_2"/>
    <property type="match status" value="1"/>
</dbReference>
<dbReference type="Pfam" id="PF04851">
    <property type="entry name" value="ResIII"/>
    <property type="match status" value="1"/>
</dbReference>
<dbReference type="GO" id="GO:0005524">
    <property type="term" value="F:ATP binding"/>
    <property type="evidence" value="ECO:0007669"/>
    <property type="project" value="UniProtKB-UniRule"/>
</dbReference>
<keyword evidence="3 6" id="KW-0378">Hydrolase</keyword>
<dbReference type="Gene3D" id="3.40.50.300">
    <property type="entry name" value="P-loop containing nucleotide triphosphate hydrolases"/>
    <property type="match status" value="2"/>
</dbReference>
<name>A0A3M7TXL9_9BACI</name>
<dbReference type="InterPro" id="IPR006555">
    <property type="entry name" value="ATP-dep_Helicase_C"/>
</dbReference>
<dbReference type="SMART" id="SM00491">
    <property type="entry name" value="HELICc2"/>
    <property type="match status" value="1"/>
</dbReference>
<keyword evidence="2 6" id="KW-0547">Nucleotide-binding</keyword>
<evidence type="ECO:0000256" key="3">
    <source>
        <dbReference type="ARBA" id="ARBA00022801"/>
    </source>
</evidence>
<dbReference type="NCBIfam" id="TIGR00573">
    <property type="entry name" value="dnaq"/>
    <property type="match status" value="1"/>
</dbReference>
<dbReference type="GO" id="GO:0008408">
    <property type="term" value="F:3'-5' exonuclease activity"/>
    <property type="evidence" value="ECO:0007669"/>
    <property type="project" value="UniProtKB-UniRule"/>
</dbReference>
<evidence type="ECO:0000256" key="4">
    <source>
        <dbReference type="ARBA" id="ARBA00022839"/>
    </source>
</evidence>
<dbReference type="InterPro" id="IPR014001">
    <property type="entry name" value="Helicase_ATP-bd"/>
</dbReference>
<reference evidence="9 10" key="1">
    <citation type="submission" date="2018-10" db="EMBL/GenBank/DDBJ databases">
        <title>Bacillus Keqinensis sp. nov., a moderately halophilic bacterium isolated from a saline-alkaline lake.</title>
        <authorList>
            <person name="Wang H."/>
        </authorList>
    </citation>
    <scope>NUCLEOTIDE SEQUENCE [LARGE SCALE GENOMIC DNA]</scope>
    <source>
        <strain evidence="9 10">KQ-3</strain>
    </source>
</reference>
<dbReference type="PANTHER" id="PTHR11472">
    <property type="entry name" value="DNA REPAIR DEAD HELICASE RAD3/XP-D SUBFAMILY MEMBER"/>
    <property type="match status" value="1"/>
</dbReference>
<dbReference type="NCBIfam" id="NF005981">
    <property type="entry name" value="PRK08074.1"/>
    <property type="match status" value="1"/>
</dbReference>
<dbReference type="Gene3D" id="3.30.420.10">
    <property type="entry name" value="Ribonuclease H-like superfamily/Ribonuclease H"/>
    <property type="match status" value="1"/>
</dbReference>
<protein>
    <recommendedName>
        <fullName evidence="6 7">3'-5' exonuclease DinG</fullName>
        <ecNumber evidence="6 7">3.1.-.-</ecNumber>
    </recommendedName>
</protein>
<evidence type="ECO:0000256" key="1">
    <source>
        <dbReference type="ARBA" id="ARBA00022722"/>
    </source>
</evidence>
<organism evidence="9 10">
    <name type="scientific">Alteribacter keqinensis</name>
    <dbReference type="NCBI Taxonomy" id="2483800"/>
    <lineage>
        <taxon>Bacteria</taxon>
        <taxon>Bacillati</taxon>
        <taxon>Bacillota</taxon>
        <taxon>Bacilli</taxon>
        <taxon>Bacillales</taxon>
        <taxon>Bacillaceae</taxon>
        <taxon>Alteribacter</taxon>
    </lineage>
</organism>